<dbReference type="STRING" id="1445577.A0A010R3A3"/>
<feature type="region of interest" description="Disordered" evidence="5">
    <location>
        <begin position="233"/>
        <end position="285"/>
    </location>
</feature>
<feature type="compositionally biased region" description="Acidic residues" evidence="5">
    <location>
        <begin position="507"/>
        <end position="521"/>
    </location>
</feature>
<dbReference type="Pfam" id="PF03208">
    <property type="entry name" value="PRA1"/>
    <property type="match status" value="1"/>
</dbReference>
<feature type="transmembrane region" description="Helical" evidence="6">
    <location>
        <begin position="117"/>
        <end position="139"/>
    </location>
</feature>
<dbReference type="AlphaFoldDB" id="A0A010R3A3"/>
<dbReference type="GO" id="GO:0005794">
    <property type="term" value="C:Golgi apparatus"/>
    <property type="evidence" value="ECO:0007669"/>
    <property type="project" value="TreeGrafter"/>
</dbReference>
<evidence type="ECO:0000256" key="1">
    <source>
        <dbReference type="ARBA" id="ARBA00004141"/>
    </source>
</evidence>
<comment type="caution">
    <text evidence="7">The sequence shown here is derived from an EMBL/GenBank/DDBJ whole genome shotgun (WGS) entry which is preliminary data.</text>
</comment>
<dbReference type="KEGG" id="cfj:CFIO01_05406"/>
<feature type="transmembrane region" description="Helical" evidence="6">
    <location>
        <begin position="145"/>
        <end position="162"/>
    </location>
</feature>
<feature type="transmembrane region" description="Helical" evidence="6">
    <location>
        <begin position="72"/>
        <end position="105"/>
    </location>
</feature>
<feature type="compositionally biased region" description="Basic and acidic residues" evidence="5">
    <location>
        <begin position="324"/>
        <end position="342"/>
    </location>
</feature>
<dbReference type="GO" id="GO:0016020">
    <property type="term" value="C:membrane"/>
    <property type="evidence" value="ECO:0007669"/>
    <property type="project" value="UniProtKB-SubCell"/>
</dbReference>
<feature type="compositionally biased region" description="Basic residues" evidence="5">
    <location>
        <begin position="578"/>
        <end position="590"/>
    </location>
</feature>
<feature type="compositionally biased region" description="Acidic residues" evidence="5">
    <location>
        <begin position="244"/>
        <end position="276"/>
    </location>
</feature>
<protein>
    <submittedName>
        <fullName evidence="7">Prenylated Rab acceptor 1</fullName>
    </submittedName>
</protein>
<gene>
    <name evidence="7" type="ORF">CFIO01_05406</name>
</gene>
<reference evidence="7 8" key="1">
    <citation type="submission" date="2014-02" db="EMBL/GenBank/DDBJ databases">
        <title>The genome sequence of Colletotrichum fioriniae PJ7.</title>
        <authorList>
            <person name="Baroncelli R."/>
            <person name="Thon M.R."/>
        </authorList>
    </citation>
    <scope>NUCLEOTIDE SEQUENCE [LARGE SCALE GENOMIC DNA]</scope>
    <source>
        <strain evidence="7 8">PJ7</strain>
    </source>
</reference>
<dbReference type="PANTHER" id="PTHR19317:SF0">
    <property type="entry name" value="PRENYLATED RAB ACCEPTOR PROTEIN 1"/>
    <property type="match status" value="1"/>
</dbReference>
<evidence type="ECO:0000256" key="4">
    <source>
        <dbReference type="ARBA" id="ARBA00023136"/>
    </source>
</evidence>
<evidence type="ECO:0000256" key="3">
    <source>
        <dbReference type="ARBA" id="ARBA00022989"/>
    </source>
</evidence>
<feature type="compositionally biased region" description="Basic and acidic residues" evidence="5">
    <location>
        <begin position="549"/>
        <end position="568"/>
    </location>
</feature>
<evidence type="ECO:0000256" key="2">
    <source>
        <dbReference type="ARBA" id="ARBA00022692"/>
    </source>
</evidence>
<dbReference type="eggNOG" id="KOG3142">
    <property type="taxonomic scope" value="Eukaryota"/>
</dbReference>
<feature type="region of interest" description="Disordered" evidence="5">
    <location>
        <begin position="324"/>
        <end position="590"/>
    </location>
</feature>
<dbReference type="HOGENOM" id="CLU_020822_1_0_1"/>
<name>A0A010R3A3_9PEZI</name>
<evidence type="ECO:0000313" key="7">
    <source>
        <dbReference type="EMBL" id="EXF74736.1"/>
    </source>
</evidence>
<dbReference type="OrthoDB" id="63113at2759"/>
<comment type="subcellular location">
    <subcellularLocation>
        <location evidence="1">Membrane</location>
        <topology evidence="1">Multi-pass membrane protein</topology>
    </subcellularLocation>
</comment>
<keyword evidence="4 6" id="KW-0472">Membrane</keyword>
<dbReference type="EMBL" id="JARH01000945">
    <property type="protein sequence ID" value="EXF74736.1"/>
    <property type="molecule type" value="Genomic_DNA"/>
</dbReference>
<keyword evidence="8" id="KW-1185">Reference proteome</keyword>
<dbReference type="PANTHER" id="PTHR19317">
    <property type="entry name" value="PRENYLATED RAB ACCEPTOR 1-RELATED"/>
    <property type="match status" value="1"/>
</dbReference>
<dbReference type="Proteomes" id="UP000020467">
    <property type="component" value="Unassembled WGS sequence"/>
</dbReference>
<keyword evidence="2 6" id="KW-0812">Transmembrane</keyword>
<evidence type="ECO:0000256" key="5">
    <source>
        <dbReference type="SAM" id="MobiDB-lite"/>
    </source>
</evidence>
<dbReference type="InterPro" id="IPR004895">
    <property type="entry name" value="Prenylated_rab_accept_PRA1"/>
</dbReference>
<feature type="compositionally biased region" description="Low complexity" evidence="5">
    <location>
        <begin position="444"/>
        <end position="455"/>
    </location>
</feature>
<accession>A0A010R3A3</accession>
<organism evidence="7 8">
    <name type="scientific">Colletotrichum fioriniae PJ7</name>
    <dbReference type="NCBI Taxonomy" id="1445577"/>
    <lineage>
        <taxon>Eukaryota</taxon>
        <taxon>Fungi</taxon>
        <taxon>Dikarya</taxon>
        <taxon>Ascomycota</taxon>
        <taxon>Pezizomycotina</taxon>
        <taxon>Sordariomycetes</taxon>
        <taxon>Hypocreomycetidae</taxon>
        <taxon>Glomerellales</taxon>
        <taxon>Glomerellaceae</taxon>
        <taxon>Colletotrichum</taxon>
        <taxon>Colletotrichum acutatum species complex</taxon>
    </lineage>
</organism>
<feature type="compositionally biased region" description="Low complexity" evidence="5">
    <location>
        <begin position="397"/>
        <end position="412"/>
    </location>
</feature>
<evidence type="ECO:0000256" key="6">
    <source>
        <dbReference type="SAM" id="Phobius"/>
    </source>
</evidence>
<keyword evidence="3 6" id="KW-1133">Transmembrane helix</keyword>
<evidence type="ECO:0000313" key="8">
    <source>
        <dbReference type="Proteomes" id="UP000020467"/>
    </source>
</evidence>
<sequence length="590" mass="64861">MARIQIPIDALTNRLGLQERFNSMRSGGLSGRFANLRPVGEFFDMKRLSKPANFGEVQSRWNYNLSYFSSNYSVVFLMLSVYALLTNWLLLFDIIFVVAGMFLIGKLDGRDLEIGSFKATTSQLWTGLLVISVPLGLYASPFATLLWLVGASGVVILGHAAFMDKPIDEAFSGEAGAAQQGSWEDGTRVVEELEETELDNSDTQGVGLVSRGKRFASDPLRFTGTGVSDRTTALRRGYDYQHSDEDEDEDDSEDDSEASEEASSEDDEEEEEEIDWDQLSPRERDEALAQRALARIRRAQERGKLEVNLSKEEMAALERRRKRIEKEARKQERKQRREKEQRFAIPLSQFQPTSSRRRSPTLALEDDLPRHPSPGTFANVQDGGAMPPMGYFPPPNASRTRPRSATSASQRPTSRIMGERGSSPFNYAYVQGAPGQRLPSDNMSPASSTSSLPKSRNGVDPFQFQTEGPASAARRNVSGSTDGRRASVAPPTGRGGRAPRGPPPEESSSEESSEASSEESTSDGIGNGAQIVQPPQPPPSGPTTRRGRKEAIAVEEATAREPAREVSRGKKSANPSPSKRKPTGGRRKKK</sequence>
<proteinExistence type="predicted"/>